<evidence type="ECO:0000313" key="2">
    <source>
        <dbReference type="EMBL" id="AKJ31786.1"/>
    </source>
</evidence>
<dbReference type="KEGG" id="pbh:AAW51_5095"/>
<protein>
    <submittedName>
        <fullName evidence="2">Uncharacterized protein</fullName>
    </submittedName>
</protein>
<reference evidence="2 3" key="1">
    <citation type="submission" date="2015-05" db="EMBL/GenBank/DDBJ databases">
        <authorList>
            <person name="Tang B."/>
            <person name="Yu Y."/>
        </authorList>
    </citation>
    <scope>NUCLEOTIDE SEQUENCE [LARGE SCALE GENOMIC DNA]</scope>
    <source>
        <strain evidence="2 3">DSM 7029</strain>
    </source>
</reference>
<evidence type="ECO:0000313" key="3">
    <source>
        <dbReference type="Proteomes" id="UP000035352"/>
    </source>
</evidence>
<dbReference type="EMBL" id="CP011371">
    <property type="protein sequence ID" value="AKJ31786.1"/>
    <property type="molecule type" value="Genomic_DNA"/>
</dbReference>
<dbReference type="AlphaFoldDB" id="A0A0G3BWQ1"/>
<feature type="region of interest" description="Disordered" evidence="1">
    <location>
        <begin position="22"/>
        <end position="80"/>
    </location>
</feature>
<proteinExistence type="predicted"/>
<gene>
    <name evidence="2" type="ORF">AAW51_5095</name>
</gene>
<name>A0A0G3BWQ1_9BURK</name>
<feature type="compositionally biased region" description="Pro residues" evidence="1">
    <location>
        <begin position="31"/>
        <end position="80"/>
    </location>
</feature>
<sequence length="80" mass="7943">MTAVIDVAPRAPYVGLGVTAAAGGARAHSDPPTPPNEPPPAPPQAPPPGPDLPPAPIDDPLPPGHPEPVHEPPVTPTPMA</sequence>
<dbReference type="Proteomes" id="UP000035352">
    <property type="component" value="Chromosome"/>
</dbReference>
<accession>A0A0G3BWQ1</accession>
<dbReference type="STRING" id="413882.AAW51_5095"/>
<organism evidence="2 3">
    <name type="scientific">Caldimonas brevitalea</name>
    <dbReference type="NCBI Taxonomy" id="413882"/>
    <lineage>
        <taxon>Bacteria</taxon>
        <taxon>Pseudomonadati</taxon>
        <taxon>Pseudomonadota</taxon>
        <taxon>Betaproteobacteria</taxon>
        <taxon>Burkholderiales</taxon>
        <taxon>Sphaerotilaceae</taxon>
        <taxon>Caldimonas</taxon>
    </lineage>
</organism>
<evidence type="ECO:0000256" key="1">
    <source>
        <dbReference type="SAM" id="MobiDB-lite"/>
    </source>
</evidence>
<keyword evidence="3" id="KW-1185">Reference proteome</keyword>
<dbReference type="RefSeq" id="WP_083438571.1">
    <property type="nucleotide sequence ID" value="NZ_CP011371.1"/>
</dbReference>